<evidence type="ECO:0000313" key="16">
    <source>
        <dbReference type="Proteomes" id="UP000075260"/>
    </source>
</evidence>
<feature type="transmembrane region" description="Helical" evidence="13">
    <location>
        <begin position="145"/>
        <end position="167"/>
    </location>
</feature>
<evidence type="ECO:0000256" key="12">
    <source>
        <dbReference type="ARBA" id="ARBA00023136"/>
    </source>
</evidence>
<dbReference type="Gene3D" id="1.20.1530.20">
    <property type="match status" value="1"/>
</dbReference>
<dbReference type="AlphaFoldDB" id="A0A150R1Y5"/>
<evidence type="ECO:0000256" key="13">
    <source>
        <dbReference type="SAM" id="Phobius"/>
    </source>
</evidence>
<feature type="transmembrane region" description="Helical" evidence="13">
    <location>
        <begin position="7"/>
        <end position="33"/>
    </location>
</feature>
<dbReference type="InterPro" id="IPR004771">
    <property type="entry name" value="K/H_exchanger"/>
</dbReference>
<organism evidence="15 16">
    <name type="scientific">Sorangium cellulosum</name>
    <name type="common">Polyangium cellulosum</name>
    <dbReference type="NCBI Taxonomy" id="56"/>
    <lineage>
        <taxon>Bacteria</taxon>
        <taxon>Pseudomonadati</taxon>
        <taxon>Myxococcota</taxon>
        <taxon>Polyangia</taxon>
        <taxon>Polyangiales</taxon>
        <taxon>Polyangiaceae</taxon>
        <taxon>Sorangium</taxon>
    </lineage>
</organism>
<dbReference type="NCBIfam" id="TIGR00932">
    <property type="entry name" value="2a37"/>
    <property type="match status" value="1"/>
</dbReference>
<feature type="transmembrane region" description="Helical" evidence="13">
    <location>
        <begin position="218"/>
        <end position="238"/>
    </location>
</feature>
<keyword evidence="3" id="KW-0813">Transport</keyword>
<comment type="caution">
    <text evidence="15">The sequence shown here is derived from an EMBL/GenBank/DDBJ whole genome shotgun (WGS) entry which is preliminary data.</text>
</comment>
<evidence type="ECO:0000313" key="15">
    <source>
        <dbReference type="EMBL" id="KYF73838.1"/>
    </source>
</evidence>
<evidence type="ECO:0000256" key="10">
    <source>
        <dbReference type="ARBA" id="ARBA00022989"/>
    </source>
</evidence>
<accession>A0A150R1Y5</accession>
<feature type="transmembrane region" description="Helical" evidence="13">
    <location>
        <begin position="112"/>
        <end position="133"/>
    </location>
</feature>
<feature type="domain" description="RCK N-terminal" evidence="14">
    <location>
        <begin position="404"/>
        <end position="520"/>
    </location>
</feature>
<evidence type="ECO:0000256" key="4">
    <source>
        <dbReference type="ARBA" id="ARBA00022449"/>
    </source>
</evidence>
<keyword evidence="11" id="KW-0406">Ion transport</keyword>
<feature type="transmembrane region" description="Helical" evidence="13">
    <location>
        <begin position="330"/>
        <end position="350"/>
    </location>
</feature>
<dbReference type="Proteomes" id="UP000075260">
    <property type="component" value="Unassembled WGS sequence"/>
</dbReference>
<keyword evidence="8 13" id="KW-0812">Transmembrane</keyword>
<feature type="transmembrane region" description="Helical" evidence="13">
    <location>
        <begin position="297"/>
        <end position="318"/>
    </location>
</feature>
<dbReference type="InterPro" id="IPR006153">
    <property type="entry name" value="Cation/H_exchanger_TM"/>
</dbReference>
<keyword evidence="7" id="KW-0633">Potassium transport</keyword>
<protein>
    <submittedName>
        <fullName evidence="15">Potassium transporter KefB</fullName>
    </submittedName>
</protein>
<proteinExistence type="inferred from homology"/>
<keyword evidence="4" id="KW-0050">Antiport</keyword>
<keyword evidence="12 13" id="KW-0472">Membrane</keyword>
<comment type="similarity">
    <text evidence="2">Belongs to the monovalent cation:proton antiporter 2 (CPA2) transporter (TC 2.A.37) family.</text>
</comment>
<feature type="transmembrane region" description="Helical" evidence="13">
    <location>
        <begin position="362"/>
        <end position="385"/>
    </location>
</feature>
<keyword evidence="6" id="KW-0997">Cell inner membrane</keyword>
<dbReference type="InterPro" id="IPR036291">
    <property type="entry name" value="NAD(P)-bd_dom_sf"/>
</dbReference>
<dbReference type="PANTHER" id="PTHR46157:SF4">
    <property type="entry name" value="K(+) EFFLUX ANTIPORTER 3, CHLOROPLASTIC"/>
    <property type="match status" value="1"/>
</dbReference>
<dbReference type="EMBL" id="JEMA01000166">
    <property type="protein sequence ID" value="KYF73838.1"/>
    <property type="molecule type" value="Genomic_DNA"/>
</dbReference>
<evidence type="ECO:0000256" key="9">
    <source>
        <dbReference type="ARBA" id="ARBA00022958"/>
    </source>
</evidence>
<gene>
    <name evidence="15" type="ORF">BE15_11175</name>
</gene>
<feature type="transmembrane region" description="Helical" evidence="13">
    <location>
        <begin position="84"/>
        <end position="106"/>
    </location>
</feature>
<name>A0A150R1Y5_SORCE</name>
<dbReference type="FunFam" id="3.40.50.720:FF:000036">
    <property type="entry name" value="Glutathione-regulated potassium-efflux system protein KefB"/>
    <property type="match status" value="1"/>
</dbReference>
<feature type="transmembrane region" description="Helical" evidence="13">
    <location>
        <begin position="187"/>
        <end position="206"/>
    </location>
</feature>
<evidence type="ECO:0000256" key="8">
    <source>
        <dbReference type="ARBA" id="ARBA00022692"/>
    </source>
</evidence>
<dbReference type="InterPro" id="IPR003148">
    <property type="entry name" value="RCK_N"/>
</dbReference>
<dbReference type="Pfam" id="PF00999">
    <property type="entry name" value="Na_H_Exchanger"/>
    <property type="match status" value="1"/>
</dbReference>
<evidence type="ECO:0000256" key="1">
    <source>
        <dbReference type="ARBA" id="ARBA00004429"/>
    </source>
</evidence>
<dbReference type="GO" id="GO:0005886">
    <property type="term" value="C:plasma membrane"/>
    <property type="evidence" value="ECO:0007669"/>
    <property type="project" value="UniProtKB-SubCell"/>
</dbReference>
<sequence length="604" mass="63326">MSLLSDAAIFLGAAVVAVPLFKRIGLGAVLGYLVAGGLIGPWGLRLVTNVEAILHFSELGVVLLLFLIGLELQPSRLWVLRRAVFGLGGAQVAVTGALIAAIGVALGLRVDAAAIAGVGLSLSSTAFVLQILAEKGQMQAQHGRSAFAILLFQDLAVIPLLAVLPLLGPGAPAEGGGAPPEGGSLASSLTAVAVVLAVVVGGRYLVRPAFRAIAAAHAHEIFTAAALLVVLGSALLMVHVGLSMSLGAFMAGVLLADSEYRHELEADIEPFKGLLMGLFFIAVGMSANIGLLADQPALVLGLVVGVMALKAAVLFGLGRASGHGAGSARDLALTLPQGGEFAFVLFGLAAAQGILDRRLSELLVVVVTLSMALTPLLIAAGDALVRRWRRPGPARAFDAIEDSDPRVIIAGYGRFGQIVSRVLRTRKIPFTALEASAAQVDFVRQYGNKIYYGDASRLDLLRAARADKAKVFVLAIDDVASSVKTAEVVKRHFPNLEIYARARNRQHAYQLMDVGVKVLERETFLSSLEVAERVLEGLGMRPPDARATVERFRAHDEQALLRGHAVHNDEAKLIQTAKQAALELESLFEADASAPSGDDEAAAV</sequence>
<dbReference type="PANTHER" id="PTHR46157">
    <property type="entry name" value="K(+) EFFLUX ANTIPORTER 3, CHLOROPLASTIC"/>
    <property type="match status" value="1"/>
</dbReference>
<evidence type="ECO:0000256" key="11">
    <source>
        <dbReference type="ARBA" id="ARBA00023065"/>
    </source>
</evidence>
<keyword evidence="10 13" id="KW-1133">Transmembrane helix</keyword>
<dbReference type="Gene3D" id="3.40.50.720">
    <property type="entry name" value="NAD(P)-binding Rossmann-like Domain"/>
    <property type="match status" value="1"/>
</dbReference>
<dbReference type="SUPFAM" id="SSF51735">
    <property type="entry name" value="NAD(P)-binding Rossmann-fold domains"/>
    <property type="match status" value="1"/>
</dbReference>
<feature type="transmembrane region" description="Helical" evidence="13">
    <location>
        <begin position="53"/>
        <end position="72"/>
    </location>
</feature>
<evidence type="ECO:0000256" key="6">
    <source>
        <dbReference type="ARBA" id="ARBA00022519"/>
    </source>
</evidence>
<dbReference type="InterPro" id="IPR038770">
    <property type="entry name" value="Na+/solute_symporter_sf"/>
</dbReference>
<dbReference type="GO" id="GO:0015297">
    <property type="term" value="F:antiporter activity"/>
    <property type="evidence" value="ECO:0007669"/>
    <property type="project" value="UniProtKB-KW"/>
</dbReference>
<keyword evidence="5" id="KW-1003">Cell membrane</keyword>
<evidence type="ECO:0000256" key="5">
    <source>
        <dbReference type="ARBA" id="ARBA00022475"/>
    </source>
</evidence>
<evidence type="ECO:0000256" key="2">
    <source>
        <dbReference type="ARBA" id="ARBA00005551"/>
    </source>
</evidence>
<reference evidence="15 16" key="1">
    <citation type="submission" date="2014-02" db="EMBL/GenBank/DDBJ databases">
        <title>The small core and large imbalanced accessory genome model reveals a collaborative survival strategy of Sorangium cellulosum strains in nature.</title>
        <authorList>
            <person name="Han K."/>
            <person name="Peng R."/>
            <person name="Blom J."/>
            <person name="Li Y.-Z."/>
        </authorList>
    </citation>
    <scope>NUCLEOTIDE SEQUENCE [LARGE SCALE GENOMIC DNA]</scope>
    <source>
        <strain evidence="15 16">So0008-312</strain>
    </source>
</reference>
<dbReference type="OrthoDB" id="9781411at2"/>
<dbReference type="RefSeq" id="WP_061605515.1">
    <property type="nucleotide sequence ID" value="NZ_JEMA01000166.1"/>
</dbReference>
<evidence type="ECO:0000259" key="14">
    <source>
        <dbReference type="PROSITE" id="PS51201"/>
    </source>
</evidence>
<dbReference type="GO" id="GO:0006813">
    <property type="term" value="P:potassium ion transport"/>
    <property type="evidence" value="ECO:0007669"/>
    <property type="project" value="UniProtKB-KW"/>
</dbReference>
<evidence type="ECO:0000256" key="7">
    <source>
        <dbReference type="ARBA" id="ARBA00022538"/>
    </source>
</evidence>
<dbReference type="GO" id="GO:0008324">
    <property type="term" value="F:monoatomic cation transmembrane transporter activity"/>
    <property type="evidence" value="ECO:0007669"/>
    <property type="project" value="InterPro"/>
</dbReference>
<dbReference type="Pfam" id="PF02254">
    <property type="entry name" value="TrkA_N"/>
    <property type="match status" value="1"/>
</dbReference>
<dbReference type="FunFam" id="1.20.1530.20:FF:000001">
    <property type="entry name" value="Glutathione-regulated potassium-efflux system protein KefB"/>
    <property type="match status" value="1"/>
</dbReference>
<dbReference type="PROSITE" id="PS51201">
    <property type="entry name" value="RCK_N"/>
    <property type="match status" value="1"/>
</dbReference>
<feature type="transmembrane region" description="Helical" evidence="13">
    <location>
        <begin position="273"/>
        <end position="291"/>
    </location>
</feature>
<evidence type="ECO:0000256" key="3">
    <source>
        <dbReference type="ARBA" id="ARBA00022448"/>
    </source>
</evidence>
<comment type="subcellular location">
    <subcellularLocation>
        <location evidence="1">Cell inner membrane</location>
        <topology evidence="1">Multi-pass membrane protein</topology>
    </subcellularLocation>
</comment>
<keyword evidence="9" id="KW-0630">Potassium</keyword>
<dbReference type="GO" id="GO:1902600">
    <property type="term" value="P:proton transmembrane transport"/>
    <property type="evidence" value="ECO:0007669"/>
    <property type="project" value="InterPro"/>
</dbReference>